<evidence type="ECO:0000313" key="2">
    <source>
        <dbReference type="EMBL" id="KHD73073.1"/>
    </source>
</evidence>
<protein>
    <submittedName>
        <fullName evidence="2">PBS lyase</fullName>
    </submittedName>
</protein>
<dbReference type="RefSeq" id="WP_043528881.1">
    <property type="nucleotide sequence ID" value="NZ_BAABKU010000011.1"/>
</dbReference>
<evidence type="ECO:0000313" key="4">
    <source>
        <dbReference type="Proteomes" id="UP000054537"/>
    </source>
</evidence>
<accession>A0A0A6UDB7</accession>
<dbReference type="eggNOG" id="COG1413">
    <property type="taxonomic scope" value="Bacteria"/>
</dbReference>
<reference evidence="2 4" key="1">
    <citation type="submission" date="2014-10" db="EMBL/GenBank/DDBJ databases">
        <title>Draft genome sequence of Actinoplanes utahensis NRRL 12052.</title>
        <authorList>
            <person name="Velasco-Bucheli B."/>
            <person name="del Cerro C."/>
            <person name="Hormigo D."/>
            <person name="Garcia J.L."/>
            <person name="Acebal C."/>
            <person name="Arroyo M."/>
            <person name="de la Mata I."/>
        </authorList>
    </citation>
    <scope>NUCLEOTIDE SEQUENCE [LARGE SCALE GENOMIC DNA]</scope>
    <source>
        <strain evidence="2 4">NRRL 12052</strain>
    </source>
</reference>
<dbReference type="OrthoDB" id="7359267at2"/>
<dbReference type="EMBL" id="JRTT01000133">
    <property type="protein sequence ID" value="KHD73073.1"/>
    <property type="molecule type" value="Genomic_DNA"/>
</dbReference>
<dbReference type="Gene3D" id="1.25.10.10">
    <property type="entry name" value="Leucine-rich Repeat Variant"/>
    <property type="match status" value="1"/>
</dbReference>
<gene>
    <name evidence="3" type="ORF">MB27_26875</name>
    <name evidence="2" type="ORF">MB27_36125</name>
</gene>
<dbReference type="InterPro" id="IPR016024">
    <property type="entry name" value="ARM-type_fold"/>
</dbReference>
<name>A0A0A6UDB7_ACTUT</name>
<dbReference type="AlphaFoldDB" id="A0A0A6UDB7"/>
<dbReference type="GO" id="GO:0016829">
    <property type="term" value="F:lyase activity"/>
    <property type="evidence" value="ECO:0007669"/>
    <property type="project" value="UniProtKB-KW"/>
</dbReference>
<sequence length="207" mass="22133">MGLVRKQAPQQPEEALPDRPPVETLLAQLDDPDPDCRREAALGLADITTAVPDLLARVGTEDDPRVLESMLTTLAAHDTEDVAGGLAVHLTSDEAGLRTAVAAALATMPRSVPALLPNLLAAPDHDVRVMTAMILADLQHPEAHDWLVRMICQDPHPNVVTGAIDALLPSATEDDADLLRDAMARFPDDPFLRFTVNSALPRLTGTA</sequence>
<keyword evidence="4" id="KW-1185">Reference proteome</keyword>
<dbReference type="SUPFAM" id="SSF48371">
    <property type="entry name" value="ARM repeat"/>
    <property type="match status" value="1"/>
</dbReference>
<dbReference type="STRING" id="1869.MB27_26875"/>
<proteinExistence type="predicted"/>
<comment type="caution">
    <text evidence="2">The sequence shown here is derived from an EMBL/GenBank/DDBJ whole genome shotgun (WGS) entry which is preliminary data.</text>
</comment>
<organism evidence="2 4">
    <name type="scientific">Actinoplanes utahensis</name>
    <dbReference type="NCBI Taxonomy" id="1869"/>
    <lineage>
        <taxon>Bacteria</taxon>
        <taxon>Bacillati</taxon>
        <taxon>Actinomycetota</taxon>
        <taxon>Actinomycetes</taxon>
        <taxon>Micromonosporales</taxon>
        <taxon>Micromonosporaceae</taxon>
        <taxon>Actinoplanes</taxon>
    </lineage>
</organism>
<dbReference type="InterPro" id="IPR011989">
    <property type="entry name" value="ARM-like"/>
</dbReference>
<dbReference type="Proteomes" id="UP000054537">
    <property type="component" value="Unassembled WGS sequence"/>
</dbReference>
<dbReference type="EMBL" id="JRTT01000037">
    <property type="protein sequence ID" value="KHD74738.1"/>
    <property type="molecule type" value="Genomic_DNA"/>
</dbReference>
<dbReference type="Pfam" id="PF13646">
    <property type="entry name" value="HEAT_2"/>
    <property type="match status" value="2"/>
</dbReference>
<evidence type="ECO:0000256" key="1">
    <source>
        <dbReference type="SAM" id="MobiDB-lite"/>
    </source>
</evidence>
<evidence type="ECO:0000313" key="3">
    <source>
        <dbReference type="EMBL" id="KHD74738.1"/>
    </source>
</evidence>
<feature type="region of interest" description="Disordered" evidence="1">
    <location>
        <begin position="1"/>
        <end position="33"/>
    </location>
</feature>
<keyword evidence="2" id="KW-0456">Lyase</keyword>